<proteinExistence type="inferred from homology"/>
<comment type="similarity">
    <text evidence="3">Belongs to the Tdpoz family.</text>
</comment>
<name>A0A1D6F9J0_MAIZE</name>
<dbReference type="Pfam" id="PF00651">
    <property type="entry name" value="BTB"/>
    <property type="match status" value="1"/>
</dbReference>
<dbReference type="AlphaFoldDB" id="A0A1D6F9J0"/>
<dbReference type="GO" id="GO:0016567">
    <property type="term" value="P:protein ubiquitination"/>
    <property type="evidence" value="ECO:0007669"/>
    <property type="project" value="InterPro"/>
</dbReference>
<dbReference type="SMART" id="SM00225">
    <property type="entry name" value="BTB"/>
    <property type="match status" value="1"/>
</dbReference>
<evidence type="ECO:0000313" key="4">
    <source>
        <dbReference type="EMBL" id="ONM27810.1"/>
    </source>
</evidence>
<dbReference type="IntAct" id="A0A1D6F9J0">
    <property type="interactions" value="1"/>
</dbReference>
<dbReference type="InterPro" id="IPR008974">
    <property type="entry name" value="TRAF-like"/>
</dbReference>
<dbReference type="Gene3D" id="3.30.710.10">
    <property type="entry name" value="Potassium Channel Kv1.1, Chain A"/>
    <property type="match status" value="1"/>
</dbReference>
<dbReference type="GO" id="GO:0071472">
    <property type="term" value="P:cellular response to salt stress"/>
    <property type="evidence" value="ECO:0007669"/>
    <property type="project" value="UniProtKB-ARBA"/>
</dbReference>
<dbReference type="SUPFAM" id="SSF54695">
    <property type="entry name" value="POZ domain"/>
    <property type="match status" value="1"/>
</dbReference>
<dbReference type="SUPFAM" id="SSF49599">
    <property type="entry name" value="TRAF domain-like"/>
    <property type="match status" value="1"/>
</dbReference>
<dbReference type="EMBL" id="CM007648">
    <property type="protein sequence ID" value="ONM27810.1"/>
    <property type="molecule type" value="Genomic_DNA"/>
</dbReference>
<dbReference type="STRING" id="4577.A0A1D6F9J0"/>
<dbReference type="InParanoid" id="A0A1D6F9J0"/>
<dbReference type="InterPro" id="IPR000210">
    <property type="entry name" value="BTB/POZ_dom"/>
</dbReference>
<dbReference type="InterPro" id="IPR045005">
    <property type="entry name" value="BPM1-6"/>
</dbReference>
<dbReference type="FunCoup" id="A0A1D6F9J0">
    <property type="interactions" value="2125"/>
</dbReference>
<dbReference type="PROSITE" id="PS50144">
    <property type="entry name" value="MATH"/>
    <property type="match status" value="1"/>
</dbReference>
<dbReference type="Gene3D" id="2.60.210.10">
    <property type="entry name" value="Apoptosis, Tumor Necrosis Factor Receptor Associated Protein 2, Chain A"/>
    <property type="match status" value="1"/>
</dbReference>
<dbReference type="CDD" id="cd18280">
    <property type="entry name" value="BTB_POZ_BPM_plant"/>
    <property type="match status" value="1"/>
</dbReference>
<dbReference type="InterPro" id="IPR002083">
    <property type="entry name" value="MATH/TRAF_dom"/>
</dbReference>
<dbReference type="InterPro" id="IPR011333">
    <property type="entry name" value="SKP1/BTB/POZ_sf"/>
</dbReference>
<dbReference type="SMART" id="SM00061">
    <property type="entry name" value="MATH"/>
    <property type="match status" value="1"/>
</dbReference>
<dbReference type="PANTHER" id="PTHR26379">
    <property type="entry name" value="BTB/POZ AND MATH DOMAIN-CONTAINING PROTEIN 1"/>
    <property type="match status" value="1"/>
</dbReference>
<dbReference type="CDD" id="cd00121">
    <property type="entry name" value="MATH"/>
    <property type="match status" value="1"/>
</dbReference>
<reference evidence="4" key="1">
    <citation type="submission" date="2015-12" db="EMBL/GenBank/DDBJ databases">
        <title>Update maize B73 reference genome by single molecule sequencing technologies.</title>
        <authorList>
            <consortium name="Maize Genome Sequencing Project"/>
            <person name="Ware D."/>
        </authorList>
    </citation>
    <scope>NUCLEOTIDE SEQUENCE [LARGE SCALE GENOMIC DNA]</scope>
    <source>
        <tissue evidence="4">Seedling</tissue>
    </source>
</reference>
<evidence type="ECO:0000256" key="2">
    <source>
        <dbReference type="ARBA" id="ARBA00004906"/>
    </source>
</evidence>
<accession>A0A1D6F9J0</accession>
<evidence type="ECO:0000256" key="3">
    <source>
        <dbReference type="ARBA" id="ARBA00010846"/>
    </source>
</evidence>
<dbReference type="SMR" id="A0A1D6F9J0"/>
<protein>
    <submittedName>
        <fullName evidence="4">BTB/POZ and MATH domain-containing protein 3</fullName>
    </submittedName>
</protein>
<comment type="pathway">
    <text evidence="2">Protein modification; protein ubiquitination.</text>
</comment>
<dbReference type="PROSITE" id="PS50097">
    <property type="entry name" value="BTB"/>
    <property type="match status" value="1"/>
</dbReference>
<gene>
    <name evidence="4" type="ORF">ZEAMMB73_Zm00001d007888</name>
</gene>
<comment type="function">
    <text evidence="1">May act as a substrate-specific adapter of an E3 ubiquitin-protein ligase complex (CUL3-RBX1-BTB) which mediates the ubiquitination and subsequent proteasomal degradation of target proteins.</text>
</comment>
<sequence length="430" mass="48638">MAIPPRTPSPPPSWSRSVTETVRGSHQFTVRGYSLAKGMGPGRYLASDVFAVGGYHWAVYLYPDGKNAEDNSNYVSVFVALASDGIDVRALFELTLLDQSGRGCHKVHSHFDRSLKFGPYTLKYRGSMWGYKRFYKRTLLEESDFLKNDCLVMNCTVGVVKNRIETPKDIQIHVPRSDMGRCFKELLSRCIGCDITFEVRDEKVRAHKWILAARSPVFKAQFFGPIGKPDLHTVVVEDVEPVVFKAMVNFIYADELPSIPELAGSASTWTSTVVVQHLLAAADRYGLVRLRILCESKLCDELTPETVATTLALAEQHHCAELKSACLKFIALRGNLGGTSFCLECEIYYMLVFFYRTHRITVHLYIKREGDKPKGPYKAEILPKEQKGKEKQHKKKEQDQGSRCLRTQPHSYTICLLYAALCVLLKVLRN</sequence>
<dbReference type="PANTHER" id="PTHR26379:SF293">
    <property type="entry name" value="BTB_POZ AND MATH DOMAIN-CONTAINING PROTEIN 3"/>
    <property type="match status" value="1"/>
</dbReference>
<dbReference type="Pfam" id="PF24570">
    <property type="entry name" value="BACK_BPM_SPOP"/>
    <property type="match status" value="1"/>
</dbReference>
<dbReference type="ExpressionAtlas" id="A0A1D6F9J0">
    <property type="expression patterns" value="baseline and differential"/>
</dbReference>
<dbReference type="InterPro" id="IPR056423">
    <property type="entry name" value="BACK_BPM_SPOP"/>
</dbReference>
<organism evidence="4">
    <name type="scientific">Zea mays</name>
    <name type="common">Maize</name>
    <dbReference type="NCBI Taxonomy" id="4577"/>
    <lineage>
        <taxon>Eukaryota</taxon>
        <taxon>Viridiplantae</taxon>
        <taxon>Streptophyta</taxon>
        <taxon>Embryophyta</taxon>
        <taxon>Tracheophyta</taxon>
        <taxon>Spermatophyta</taxon>
        <taxon>Magnoliopsida</taxon>
        <taxon>Liliopsida</taxon>
        <taxon>Poales</taxon>
        <taxon>Poaceae</taxon>
        <taxon>PACMAD clade</taxon>
        <taxon>Panicoideae</taxon>
        <taxon>Andropogonodae</taxon>
        <taxon>Andropogoneae</taxon>
        <taxon>Tripsacinae</taxon>
        <taxon>Zea</taxon>
    </lineage>
</organism>
<evidence type="ECO:0000256" key="1">
    <source>
        <dbReference type="ARBA" id="ARBA00002668"/>
    </source>
</evidence>
<dbReference type="FunFam" id="3.30.710.10:FF:000136">
    <property type="entry name" value="BTB-POZ and math domain 1"/>
    <property type="match status" value="1"/>
</dbReference>
<dbReference type="Pfam" id="PF22486">
    <property type="entry name" value="MATH_2"/>
    <property type="match status" value="1"/>
</dbReference>